<organism evidence="1 2">
    <name type="scientific">Anseranas semipalmata</name>
    <name type="common">Magpie goose</name>
    <name type="synonym">Anas semipalmata</name>
    <dbReference type="NCBI Taxonomy" id="8851"/>
    <lineage>
        <taxon>Eukaryota</taxon>
        <taxon>Metazoa</taxon>
        <taxon>Chordata</taxon>
        <taxon>Craniata</taxon>
        <taxon>Vertebrata</taxon>
        <taxon>Euteleostomi</taxon>
        <taxon>Archelosauria</taxon>
        <taxon>Archosauria</taxon>
        <taxon>Dinosauria</taxon>
        <taxon>Saurischia</taxon>
        <taxon>Theropoda</taxon>
        <taxon>Coelurosauria</taxon>
        <taxon>Aves</taxon>
        <taxon>Neognathae</taxon>
        <taxon>Galloanserae</taxon>
        <taxon>Anseriformes</taxon>
        <taxon>Anseranatidae</taxon>
        <taxon>Anseranas</taxon>
    </lineage>
</organism>
<reference evidence="1 2" key="1">
    <citation type="submission" date="2019-09" db="EMBL/GenBank/DDBJ databases">
        <title>Bird 10,000 Genomes (B10K) Project - Family phase.</title>
        <authorList>
            <person name="Zhang G."/>
        </authorList>
    </citation>
    <scope>NUCLEOTIDE SEQUENCE [LARGE SCALE GENOMIC DNA]</scope>
    <source>
        <strain evidence="1">B10K-DU-001-57</strain>
        <tissue evidence="1">Muscle</tissue>
    </source>
</reference>
<gene>
    <name evidence="1" type="primary">Itpripl1_1</name>
    <name evidence="1" type="ORF">ANSSEM_R15454</name>
</gene>
<proteinExistence type="predicted"/>
<feature type="non-terminal residue" evidence="1">
    <location>
        <position position="1"/>
    </location>
</feature>
<sequence>HVVEEVVDELLCACRIVPTNNFMPRLQQAIGVAVSFDGSGPQDEGTLYRLLVPLNPPPGHSFHLELGT</sequence>
<accession>A0A7K9VJZ2</accession>
<name>A0A7K9VJZ2_ANSSE</name>
<evidence type="ECO:0000313" key="1">
    <source>
        <dbReference type="EMBL" id="NXI73010.1"/>
    </source>
</evidence>
<evidence type="ECO:0000313" key="2">
    <source>
        <dbReference type="Proteomes" id="UP000567872"/>
    </source>
</evidence>
<comment type="caution">
    <text evidence="1">The sequence shown here is derived from an EMBL/GenBank/DDBJ whole genome shotgun (WGS) entry which is preliminary data.</text>
</comment>
<dbReference type="OrthoDB" id="9114331at2759"/>
<dbReference type="EMBL" id="VXAA01006486">
    <property type="protein sequence ID" value="NXI73010.1"/>
    <property type="molecule type" value="Genomic_DNA"/>
</dbReference>
<protein>
    <submittedName>
        <fullName evidence="1">IPIL1 protein</fullName>
    </submittedName>
</protein>
<dbReference type="AlphaFoldDB" id="A0A7K9VJZ2"/>
<dbReference type="Proteomes" id="UP000567872">
    <property type="component" value="Unassembled WGS sequence"/>
</dbReference>
<keyword evidence="2" id="KW-1185">Reference proteome</keyword>
<feature type="non-terminal residue" evidence="1">
    <location>
        <position position="68"/>
    </location>
</feature>